<dbReference type="GO" id="GO:0006412">
    <property type="term" value="P:translation"/>
    <property type="evidence" value="ECO:0007669"/>
    <property type="project" value="InterPro"/>
</dbReference>
<dbReference type="EMBL" id="JAIZAY010000001">
    <property type="protein sequence ID" value="KAJ8049901.1"/>
    <property type="molecule type" value="Genomic_DNA"/>
</dbReference>
<dbReference type="InterPro" id="IPR038380">
    <property type="entry name" value="Ribosomal_bS21_sf"/>
</dbReference>
<proteinExistence type="inferred from homology"/>
<keyword evidence="3" id="KW-0687">Ribonucleoprotein</keyword>
<dbReference type="OrthoDB" id="2501249at2759"/>
<reference evidence="5" key="1">
    <citation type="submission" date="2021-10" db="EMBL/GenBank/DDBJ databases">
        <title>Tropical sea cucumber genome reveals ecological adaptation and Cuvierian tubules defense mechanism.</title>
        <authorList>
            <person name="Chen T."/>
        </authorList>
    </citation>
    <scope>NUCLEOTIDE SEQUENCE</scope>
    <source>
        <strain evidence="5">Nanhai2018</strain>
        <tissue evidence="5">Muscle</tissue>
    </source>
</reference>
<evidence type="ECO:0000256" key="1">
    <source>
        <dbReference type="ARBA" id="ARBA00006640"/>
    </source>
</evidence>
<keyword evidence="6" id="KW-1185">Reference proteome</keyword>
<dbReference type="Proteomes" id="UP001152320">
    <property type="component" value="Chromosome 1"/>
</dbReference>
<dbReference type="GO" id="GO:0003735">
    <property type="term" value="F:structural constituent of ribosome"/>
    <property type="evidence" value="ECO:0007669"/>
    <property type="project" value="InterPro"/>
</dbReference>
<dbReference type="Pfam" id="PF01165">
    <property type="entry name" value="Ribosomal_S21"/>
    <property type="match status" value="1"/>
</dbReference>
<dbReference type="PANTHER" id="PTHR21109:SF0">
    <property type="entry name" value="SMALL RIBOSOMAL SUBUNIT PROTEIN BS21M"/>
    <property type="match status" value="1"/>
</dbReference>
<evidence type="ECO:0000256" key="4">
    <source>
        <dbReference type="SAM" id="MobiDB-lite"/>
    </source>
</evidence>
<evidence type="ECO:0000256" key="3">
    <source>
        <dbReference type="ARBA" id="ARBA00023274"/>
    </source>
</evidence>
<gene>
    <name evidence="5" type="ORF">HOLleu_02848</name>
</gene>
<dbReference type="AlphaFoldDB" id="A0A9Q1CR95"/>
<dbReference type="InterPro" id="IPR001911">
    <property type="entry name" value="Ribosomal_bS21"/>
</dbReference>
<evidence type="ECO:0000313" key="6">
    <source>
        <dbReference type="Proteomes" id="UP001152320"/>
    </source>
</evidence>
<dbReference type="Gene3D" id="1.20.5.1150">
    <property type="entry name" value="Ribosomal protein S8"/>
    <property type="match status" value="1"/>
</dbReference>
<evidence type="ECO:0000313" key="5">
    <source>
        <dbReference type="EMBL" id="KAJ8049901.1"/>
    </source>
</evidence>
<organism evidence="5 6">
    <name type="scientific">Holothuria leucospilota</name>
    <name type="common">Black long sea cucumber</name>
    <name type="synonym">Mertensiothuria leucospilota</name>
    <dbReference type="NCBI Taxonomy" id="206669"/>
    <lineage>
        <taxon>Eukaryota</taxon>
        <taxon>Metazoa</taxon>
        <taxon>Echinodermata</taxon>
        <taxon>Eleutherozoa</taxon>
        <taxon>Echinozoa</taxon>
        <taxon>Holothuroidea</taxon>
        <taxon>Aspidochirotacea</taxon>
        <taxon>Aspidochirotida</taxon>
        <taxon>Holothuriidae</taxon>
        <taxon>Holothuria</taxon>
    </lineage>
</organism>
<dbReference type="GO" id="GO:1990904">
    <property type="term" value="C:ribonucleoprotein complex"/>
    <property type="evidence" value="ECO:0007669"/>
    <property type="project" value="UniProtKB-KW"/>
</dbReference>
<protein>
    <submittedName>
        <fullName evidence="5">28S ribosomal protein S21, mitochondrial</fullName>
    </submittedName>
</protein>
<dbReference type="NCBIfam" id="TIGR00030">
    <property type="entry name" value="S21p"/>
    <property type="match status" value="1"/>
</dbReference>
<sequence length="573" mass="64330">MSVQVAPNPQLVDPFIVSLSLIVSSRRTSFVSVLTSLFKSDIMARHLRFVARTVFVKNGDVDAAYRTLNNSLTRENIVEEVKRRRYYEKPFQKRRRLEYEEMRSIYNKEMARRIKFLMRKNRDDPWPVGPVLDWLNRTGPTWELRRRDQGYSCTSGPVLDWLNRIGPTGSSAVVITDTPVPDWLSRTGPTWELRRRDLGYSCARYALPLDLTRVLRLAFRLHEQESVPRLYGNFDASQSMSKREEPGNLSHYVEIGFTPTCIAYWYNVDYTVVCLIRGVPLEFLGLIVEFSCQSRWTEHFATFYPFSAVPCQATCKPATHTLYTPSSPKATVSHITSFNNSYSFCIVQCMSQCEGSKFGIIRIIPVRRVQGLACPSAILQGSLPLALTGHSWREALQQQSEEGEGQVRNLGSGNGSFGGSRGISLHGNFTSRCSIGTGTELKGAPVVSGGISRQPDMIHPQIGQMVATRGPSWKLADSECCFAQFSCRAVVQSNNLHTSQPFSWERVATELTRIILTSVGWGRQMAVRRAEMGTIGTCLPREPSSEQKEEANLNGVHHPVHSGMGPSMSQLIS</sequence>
<dbReference type="GO" id="GO:0005840">
    <property type="term" value="C:ribosome"/>
    <property type="evidence" value="ECO:0007669"/>
    <property type="project" value="UniProtKB-KW"/>
</dbReference>
<comment type="similarity">
    <text evidence="1">Belongs to the bacterial ribosomal protein bS21 family.</text>
</comment>
<evidence type="ECO:0000256" key="2">
    <source>
        <dbReference type="ARBA" id="ARBA00022980"/>
    </source>
</evidence>
<comment type="caution">
    <text evidence="5">The sequence shown here is derived from an EMBL/GenBank/DDBJ whole genome shotgun (WGS) entry which is preliminary data.</text>
</comment>
<dbReference type="PANTHER" id="PTHR21109">
    <property type="entry name" value="MITOCHONDRIAL 28S RIBOSOMAL PROTEIN S21"/>
    <property type="match status" value="1"/>
</dbReference>
<feature type="region of interest" description="Disordered" evidence="4">
    <location>
        <begin position="537"/>
        <end position="573"/>
    </location>
</feature>
<name>A0A9Q1CR95_HOLLE</name>
<accession>A0A9Q1CR95</accession>
<keyword evidence="2 5" id="KW-0689">Ribosomal protein</keyword>